<protein>
    <recommendedName>
        <fullName evidence="10">Kinetochore protein Nuf2 N-terminal domain-containing protein</fullName>
    </recommendedName>
</protein>
<keyword evidence="3" id="KW-0158">Chromosome</keyword>
<dbReference type="STRING" id="101127.A0A1X2GW22"/>
<dbReference type="AlphaFoldDB" id="A0A1X2GW22"/>
<dbReference type="GO" id="GO:0031262">
    <property type="term" value="C:Ndc80 complex"/>
    <property type="evidence" value="ECO:0007669"/>
    <property type="project" value="InterPro"/>
</dbReference>
<feature type="domain" description="Kinetochore protein Nuf2 N-terminal" evidence="10">
    <location>
        <begin position="29"/>
        <end position="163"/>
    </location>
</feature>
<evidence type="ECO:0000259" key="10">
    <source>
        <dbReference type="Pfam" id="PF03800"/>
    </source>
</evidence>
<keyword evidence="4" id="KW-0132">Cell division</keyword>
<feature type="coiled-coil region" evidence="9">
    <location>
        <begin position="235"/>
        <end position="294"/>
    </location>
</feature>
<organism evidence="11 12">
    <name type="scientific">Hesseltinella vesiculosa</name>
    <dbReference type="NCBI Taxonomy" id="101127"/>
    <lineage>
        <taxon>Eukaryota</taxon>
        <taxon>Fungi</taxon>
        <taxon>Fungi incertae sedis</taxon>
        <taxon>Mucoromycota</taxon>
        <taxon>Mucoromycotina</taxon>
        <taxon>Mucoromycetes</taxon>
        <taxon>Mucorales</taxon>
        <taxon>Cunninghamellaceae</taxon>
        <taxon>Hesseltinella</taxon>
    </lineage>
</organism>
<keyword evidence="7" id="KW-0131">Cell cycle</keyword>
<dbReference type="Proteomes" id="UP000242146">
    <property type="component" value="Unassembled WGS sequence"/>
</dbReference>
<evidence type="ECO:0000256" key="3">
    <source>
        <dbReference type="ARBA" id="ARBA00022454"/>
    </source>
</evidence>
<reference evidence="11 12" key="1">
    <citation type="submission" date="2016-07" db="EMBL/GenBank/DDBJ databases">
        <title>Pervasive Adenine N6-methylation of Active Genes in Fungi.</title>
        <authorList>
            <consortium name="DOE Joint Genome Institute"/>
            <person name="Mondo S.J."/>
            <person name="Dannebaum R.O."/>
            <person name="Kuo R.C."/>
            <person name="Labutti K."/>
            <person name="Haridas S."/>
            <person name="Kuo A."/>
            <person name="Salamov A."/>
            <person name="Ahrendt S.R."/>
            <person name="Lipzen A."/>
            <person name="Sullivan W."/>
            <person name="Andreopoulos W.B."/>
            <person name="Clum A."/>
            <person name="Lindquist E."/>
            <person name="Daum C."/>
            <person name="Ramamoorthy G.K."/>
            <person name="Gryganskyi A."/>
            <person name="Culley D."/>
            <person name="Magnuson J.K."/>
            <person name="James T.Y."/>
            <person name="O'Malley M.A."/>
            <person name="Stajich J.E."/>
            <person name="Spatafora J.W."/>
            <person name="Visel A."/>
            <person name="Grigoriev I.V."/>
        </authorList>
    </citation>
    <scope>NUCLEOTIDE SEQUENCE [LARGE SCALE GENOMIC DNA]</scope>
    <source>
        <strain evidence="11 12">NRRL 3301</strain>
    </source>
</reference>
<evidence type="ECO:0000256" key="4">
    <source>
        <dbReference type="ARBA" id="ARBA00022618"/>
    </source>
</evidence>
<evidence type="ECO:0000256" key="2">
    <source>
        <dbReference type="ARBA" id="ARBA00005498"/>
    </source>
</evidence>
<evidence type="ECO:0000256" key="8">
    <source>
        <dbReference type="ARBA" id="ARBA00023328"/>
    </source>
</evidence>
<feature type="coiled-coil region" evidence="9">
    <location>
        <begin position="165"/>
        <end position="192"/>
    </location>
</feature>
<dbReference type="OrthoDB" id="8194677at2759"/>
<keyword evidence="12" id="KW-1185">Reference proteome</keyword>
<evidence type="ECO:0000313" key="12">
    <source>
        <dbReference type="Proteomes" id="UP000242146"/>
    </source>
</evidence>
<dbReference type="InterPro" id="IPR038275">
    <property type="entry name" value="Nuf2_N_sf"/>
</dbReference>
<accession>A0A1X2GW22</accession>
<dbReference type="Gene3D" id="1.10.418.60">
    <property type="entry name" value="Ncd80 complex, Nuf2 subunit"/>
    <property type="match status" value="1"/>
</dbReference>
<evidence type="ECO:0000256" key="7">
    <source>
        <dbReference type="ARBA" id="ARBA00023306"/>
    </source>
</evidence>
<feature type="coiled-coil region" evidence="9">
    <location>
        <begin position="336"/>
        <end position="430"/>
    </location>
</feature>
<evidence type="ECO:0000256" key="1">
    <source>
        <dbReference type="ARBA" id="ARBA00004584"/>
    </source>
</evidence>
<evidence type="ECO:0000256" key="6">
    <source>
        <dbReference type="ARBA" id="ARBA00023054"/>
    </source>
</evidence>
<dbReference type="Pfam" id="PF03800">
    <property type="entry name" value="Nuf2"/>
    <property type="match status" value="1"/>
</dbReference>
<comment type="caution">
    <text evidence="11">The sequence shown here is derived from an EMBL/GenBank/DDBJ whole genome shotgun (WGS) entry which is preliminary data.</text>
</comment>
<keyword evidence="5" id="KW-0498">Mitosis</keyword>
<sequence length="460" mass="54196">MLRSRFPLNATSYSNHGGVEVDEQQRTQYDIPTLTISQIIKCLSDMNIHITNHDLIQPSSNRIVLVYESLLHLLIPWRTKYIQQAKENRHNTFGHHELRQDTTYMISIYFQMQYLLLSIRYRDFVLTDVAAPTSTRLQHILSAIINYVKFRDDMWKVFHPLSSHAEDVVLESQKLADEVDELTQKLADQKLRLQQQEPDTRKLEEWIEKERDNAASLESLAKQYHFESNEKKMARKVAKTKLKEIQERAMALVEEIRKLKTRKDYDHQEAQTRLHELKEQIEQRQEAFDKEQTKTQRADKKGDKLGHITRQLQSCVSYGQNIVHVWTSQEQMRLDIADLDRKINECATKLKEIDTKCNMLRRQVALYEAKTQKIYDHLSKKRETLELHMTKKKLELQEANETAAATRLELNQSKEAVRQLQLKIENVQQDLELDVSRFNDLCKRLLMAADHALDIPKITP</sequence>
<keyword evidence="6 9" id="KW-0175">Coiled coil</keyword>
<evidence type="ECO:0000313" key="11">
    <source>
        <dbReference type="EMBL" id="ORX62237.1"/>
    </source>
</evidence>
<name>A0A1X2GW22_9FUNG</name>
<evidence type="ECO:0000256" key="9">
    <source>
        <dbReference type="SAM" id="Coils"/>
    </source>
</evidence>
<evidence type="ECO:0000256" key="5">
    <source>
        <dbReference type="ARBA" id="ARBA00022776"/>
    </source>
</evidence>
<dbReference type="InterPro" id="IPR005549">
    <property type="entry name" value="Kinetochore_Nuf2_N"/>
</dbReference>
<comment type="similarity">
    <text evidence="2">Belongs to the NUF2 family.</text>
</comment>
<proteinExistence type="inferred from homology"/>
<keyword evidence="8" id="KW-0137">Centromere</keyword>
<gene>
    <name evidence="11" type="ORF">DM01DRAFT_1331690</name>
</gene>
<dbReference type="GO" id="GO:0051301">
    <property type="term" value="P:cell division"/>
    <property type="evidence" value="ECO:0007669"/>
    <property type="project" value="UniProtKB-KW"/>
</dbReference>
<comment type="subcellular location">
    <subcellularLocation>
        <location evidence="1">Chromosome</location>
        <location evidence="1">Centromere</location>
    </subcellularLocation>
</comment>
<dbReference type="EMBL" id="MCGT01000002">
    <property type="protein sequence ID" value="ORX62237.1"/>
    <property type="molecule type" value="Genomic_DNA"/>
</dbReference>